<dbReference type="EMBL" id="AP019846">
    <property type="protein sequence ID" value="BBM60097.1"/>
    <property type="molecule type" value="Genomic_DNA"/>
</dbReference>
<evidence type="ECO:0000313" key="3">
    <source>
        <dbReference type="Proteomes" id="UP000321561"/>
    </source>
</evidence>
<dbReference type="RefSeq" id="WP_232052510.1">
    <property type="nucleotide sequence ID" value="NZ_AP019846.1"/>
</dbReference>
<sequence length="312" mass="33778">MAKFNGFILTEKGRELLAKGLAGETITFTKMGIGDGTSLTSERERTALVNQITTLPILNINVKRNGTCEINALLTNKSVTTGFYIKELGIFAHGNDNVEILYAYNISTSPDFVPPFSANNVVEIEYVDTIIVDQVANVTAIIDPSITYITKKYADENYLFSSRLAEILGLQFGGNIQDTGNKVKGKFYFDSVTKFYYECIENTNLTYNDATKFRAISNKPISDRVEGLLEIGNNHIKFSNGIILGFGTCIASPAGTMNNYGTNLGGIVSLVLTVNGGAYIASGETISGTAFKARTNAPGSVSASYLAIGKWR</sequence>
<reference evidence="2 3" key="1">
    <citation type="submission" date="2019-07" db="EMBL/GenBank/DDBJ databases">
        <title>Complete Genome Sequence of Leptotrichia hongkongensis Strain JMUB5056.</title>
        <authorList>
            <person name="Watanabe S."/>
            <person name="Cui L."/>
        </authorList>
    </citation>
    <scope>NUCLEOTIDE SEQUENCE [LARGE SCALE GENOMIC DNA]</scope>
    <source>
        <strain evidence="2 3">JMUB5056</strain>
    </source>
</reference>
<feature type="domain" description="Phage tail fibre protein N-terminal" evidence="1">
    <location>
        <begin position="7"/>
        <end position="151"/>
    </location>
</feature>
<dbReference type="KEGG" id="lhg:JMUB5056_1691"/>
<gene>
    <name evidence="2" type="ORF">JMUB5056_1691</name>
</gene>
<dbReference type="Pfam" id="PF12571">
    <property type="entry name" value="Phage_tail_fib"/>
    <property type="match status" value="1"/>
</dbReference>
<proteinExistence type="predicted"/>
<evidence type="ECO:0000313" key="2">
    <source>
        <dbReference type="EMBL" id="BBM60097.1"/>
    </source>
</evidence>
<protein>
    <recommendedName>
        <fullName evidence="1">Phage tail fibre protein N-terminal domain-containing protein</fullName>
    </recommendedName>
</protein>
<evidence type="ECO:0000259" key="1">
    <source>
        <dbReference type="Pfam" id="PF12571"/>
    </source>
</evidence>
<dbReference type="AlphaFoldDB" id="A0A510L8X1"/>
<dbReference type="Proteomes" id="UP000321561">
    <property type="component" value="Chromosome"/>
</dbReference>
<organism evidence="2 3">
    <name type="scientific">Leptotrichia hongkongensis</name>
    <dbReference type="NCBI Taxonomy" id="554406"/>
    <lineage>
        <taxon>Bacteria</taxon>
        <taxon>Fusobacteriati</taxon>
        <taxon>Fusobacteriota</taxon>
        <taxon>Fusobacteriia</taxon>
        <taxon>Fusobacteriales</taxon>
        <taxon>Leptotrichiaceae</taxon>
        <taxon>Leptotrichia</taxon>
    </lineage>
</organism>
<dbReference type="InterPro" id="IPR022225">
    <property type="entry name" value="Phage_tail_fibre_N"/>
</dbReference>
<name>A0A510L8X1_9FUSO</name>
<accession>A0A510L8X1</accession>